<sequence>MVAGKGVLHSVAVLLSLGLETVLGGRLIPRDNQTYAPLQSVTDIATSTPSLAGAVPPPIGPIKKPPPIPTISTVAVTASSGDTFTLNAGTTDGVGTFGTLQSATESATATPSLAGAVPPPIGPVKLTQSAATVQSASFDLGQTDPQTDAGGNSDATTPALVVSSSDLRATASGSSQTEYPYPPEVGMSGLSLTTDTNAPTRTVTPTRNSISPNSGSVIKPPPIDTWVPTPPVIPPPILPTLSVSLPTVGGGGVTYGPGNGGSTATATAPLATKAPPAFGPPPKFTTVQITASSSDSFDFGYGTDTTDTTATITSSSTDPLWLSTRTATTGGNQTTSRGWNATTLSTSTYPNASSWTMTVSSPPDTSVSYCQASDLTSLLPTAVTSWSIVYTSTITWYGNPSDYTEPYPPITTPTIATPAATTTSCVWPKSPGRLTISVCSATGTGSKYVTCSVTTSTATIGFGSQTSTIAGVPYPFSPTPTVVFLTTDKNPTVVYSTIQTPNYGVSAEPITRDQHNSAQDSPSATTSPPPGYGSQGNQGNSQGAASDGGSGGQGQHTTPNGPVTVAVQPSAVVINGNTISDNPTAPTQIVVVSGQTFTIDPTKVVGAGATVDRPSVTGGIFVPTPTTTTLGGLPVTVSSSIAVIAGSSFTINPSTPTTVMVSGQTVVIGPSGVTISSQTLSLTTLPSPTEIVVAGGDLVTAIGQSVVVIQGTTITYSSFSSSPSSTVIDGDTVVYGPGGVTVHGTTLGGTTAKSTETAFAIVGGATITEIGPSVVVISGTSYTVGPSAPGGTQQTTITVGGETITIGPSGVAISTSITFAYPFGPTTTITPSAGDTASAGTAGTATATKDAATQSRPGLDNMILAILSVVLSIIFL</sequence>
<feature type="region of interest" description="Disordered" evidence="1">
    <location>
        <begin position="194"/>
        <end position="217"/>
    </location>
</feature>
<feature type="compositionally biased region" description="Polar residues" evidence="1">
    <location>
        <begin position="516"/>
        <end position="526"/>
    </location>
</feature>
<feature type="compositionally biased region" description="Low complexity" evidence="1">
    <location>
        <begin position="323"/>
        <end position="337"/>
    </location>
</feature>
<evidence type="ECO:0000313" key="4">
    <source>
        <dbReference type="Proteomes" id="UP001303473"/>
    </source>
</evidence>
<feature type="signal peptide" evidence="2">
    <location>
        <begin position="1"/>
        <end position="24"/>
    </location>
</feature>
<feature type="region of interest" description="Disordered" evidence="1">
    <location>
        <begin position="505"/>
        <end position="563"/>
    </location>
</feature>
<feature type="compositionally biased region" description="Low complexity" evidence="1">
    <location>
        <begin position="535"/>
        <end position="545"/>
    </location>
</feature>
<feature type="region of interest" description="Disordered" evidence="1">
    <location>
        <begin position="323"/>
        <end position="342"/>
    </location>
</feature>
<reference evidence="4" key="1">
    <citation type="journal article" date="2023" name="Mol. Phylogenet. Evol.">
        <title>Genome-scale phylogeny and comparative genomics of the fungal order Sordariales.</title>
        <authorList>
            <person name="Hensen N."/>
            <person name="Bonometti L."/>
            <person name="Westerberg I."/>
            <person name="Brannstrom I.O."/>
            <person name="Guillou S."/>
            <person name="Cros-Aarteil S."/>
            <person name="Calhoun S."/>
            <person name="Haridas S."/>
            <person name="Kuo A."/>
            <person name="Mondo S."/>
            <person name="Pangilinan J."/>
            <person name="Riley R."/>
            <person name="LaButti K."/>
            <person name="Andreopoulos B."/>
            <person name="Lipzen A."/>
            <person name="Chen C."/>
            <person name="Yan M."/>
            <person name="Daum C."/>
            <person name="Ng V."/>
            <person name="Clum A."/>
            <person name="Steindorff A."/>
            <person name="Ohm R.A."/>
            <person name="Martin F."/>
            <person name="Silar P."/>
            <person name="Natvig D.O."/>
            <person name="Lalanne C."/>
            <person name="Gautier V."/>
            <person name="Ament-Velasquez S.L."/>
            <person name="Kruys A."/>
            <person name="Hutchinson M.I."/>
            <person name="Powell A.J."/>
            <person name="Barry K."/>
            <person name="Miller A.N."/>
            <person name="Grigoriev I.V."/>
            <person name="Debuchy R."/>
            <person name="Gladieux P."/>
            <person name="Hiltunen Thoren M."/>
            <person name="Johannesson H."/>
        </authorList>
    </citation>
    <scope>NUCLEOTIDE SEQUENCE [LARGE SCALE GENOMIC DNA]</scope>
    <source>
        <strain evidence="4">CBS 340.73</strain>
    </source>
</reference>
<accession>A0AAN6S9H4</accession>
<evidence type="ECO:0000313" key="3">
    <source>
        <dbReference type="EMBL" id="KAK3944766.1"/>
    </source>
</evidence>
<organism evidence="3 4">
    <name type="scientific">Diplogelasinospora grovesii</name>
    <dbReference type="NCBI Taxonomy" id="303347"/>
    <lineage>
        <taxon>Eukaryota</taxon>
        <taxon>Fungi</taxon>
        <taxon>Dikarya</taxon>
        <taxon>Ascomycota</taxon>
        <taxon>Pezizomycotina</taxon>
        <taxon>Sordariomycetes</taxon>
        <taxon>Sordariomycetidae</taxon>
        <taxon>Sordariales</taxon>
        <taxon>Diplogelasinosporaceae</taxon>
        <taxon>Diplogelasinospora</taxon>
    </lineage>
</organism>
<protein>
    <submittedName>
        <fullName evidence="3">Uncharacterized protein</fullName>
    </submittedName>
</protein>
<proteinExistence type="predicted"/>
<dbReference type="AlphaFoldDB" id="A0AAN6S9H4"/>
<feature type="compositionally biased region" description="Polar residues" evidence="1">
    <location>
        <begin position="194"/>
        <end position="216"/>
    </location>
</feature>
<keyword evidence="4" id="KW-1185">Reference proteome</keyword>
<keyword evidence="2" id="KW-0732">Signal</keyword>
<name>A0AAN6S9H4_9PEZI</name>
<comment type="caution">
    <text evidence="3">The sequence shown here is derived from an EMBL/GenBank/DDBJ whole genome shotgun (WGS) entry which is preliminary data.</text>
</comment>
<evidence type="ECO:0000256" key="1">
    <source>
        <dbReference type="SAM" id="MobiDB-lite"/>
    </source>
</evidence>
<evidence type="ECO:0000256" key="2">
    <source>
        <dbReference type="SAM" id="SignalP"/>
    </source>
</evidence>
<gene>
    <name evidence="3" type="ORF">QBC46DRAFT_373141</name>
</gene>
<feature type="chain" id="PRO_5043053059" evidence="2">
    <location>
        <begin position="25"/>
        <end position="876"/>
    </location>
</feature>
<dbReference type="EMBL" id="MU853757">
    <property type="protein sequence ID" value="KAK3944766.1"/>
    <property type="molecule type" value="Genomic_DNA"/>
</dbReference>
<dbReference type="Proteomes" id="UP001303473">
    <property type="component" value="Unassembled WGS sequence"/>
</dbReference>